<name>A0AAW1MDV7_POPJA</name>
<comment type="caution">
    <text evidence="1">The sequence shown here is derived from an EMBL/GenBank/DDBJ whole genome shotgun (WGS) entry which is preliminary data.</text>
</comment>
<accession>A0AAW1MDV7</accession>
<organism evidence="1 2">
    <name type="scientific">Popillia japonica</name>
    <name type="common">Japanese beetle</name>
    <dbReference type="NCBI Taxonomy" id="7064"/>
    <lineage>
        <taxon>Eukaryota</taxon>
        <taxon>Metazoa</taxon>
        <taxon>Ecdysozoa</taxon>
        <taxon>Arthropoda</taxon>
        <taxon>Hexapoda</taxon>
        <taxon>Insecta</taxon>
        <taxon>Pterygota</taxon>
        <taxon>Neoptera</taxon>
        <taxon>Endopterygota</taxon>
        <taxon>Coleoptera</taxon>
        <taxon>Polyphaga</taxon>
        <taxon>Scarabaeiformia</taxon>
        <taxon>Scarabaeidae</taxon>
        <taxon>Rutelinae</taxon>
        <taxon>Popillia</taxon>
    </lineage>
</organism>
<gene>
    <name evidence="1" type="ORF">QE152_g7807</name>
</gene>
<keyword evidence="2" id="KW-1185">Reference proteome</keyword>
<evidence type="ECO:0000313" key="1">
    <source>
        <dbReference type="EMBL" id="KAK9744385.1"/>
    </source>
</evidence>
<sequence>MTYQDTIDYQNWWLLYYKKTCKANETNNKVLFNVSKYRHFIYNLTIPGQVIAGEFIDGAFLSTFRIFMGHFCLPNISPKLPNVKLYSEPVPITENKIKDLKKILQYITEEDLEFWYHIVSWKTTSCKTSE</sequence>
<evidence type="ECO:0000313" key="2">
    <source>
        <dbReference type="Proteomes" id="UP001458880"/>
    </source>
</evidence>
<reference evidence="1 2" key="1">
    <citation type="journal article" date="2024" name="BMC Genomics">
        <title>De novo assembly and annotation of Popillia japonica's genome with initial clues to its potential as an invasive pest.</title>
        <authorList>
            <person name="Cucini C."/>
            <person name="Boschi S."/>
            <person name="Funari R."/>
            <person name="Cardaioli E."/>
            <person name="Iannotti N."/>
            <person name="Marturano G."/>
            <person name="Paoli F."/>
            <person name="Bruttini M."/>
            <person name="Carapelli A."/>
            <person name="Frati F."/>
            <person name="Nardi F."/>
        </authorList>
    </citation>
    <scope>NUCLEOTIDE SEQUENCE [LARGE SCALE GENOMIC DNA]</scope>
    <source>
        <strain evidence="1">DMR45628</strain>
    </source>
</reference>
<dbReference type="EMBL" id="JASPKY010000059">
    <property type="protein sequence ID" value="KAK9744385.1"/>
    <property type="molecule type" value="Genomic_DNA"/>
</dbReference>
<proteinExistence type="predicted"/>
<protein>
    <submittedName>
        <fullName evidence="1">Uncharacterized protein</fullName>
    </submittedName>
</protein>
<dbReference type="Proteomes" id="UP001458880">
    <property type="component" value="Unassembled WGS sequence"/>
</dbReference>
<dbReference type="AlphaFoldDB" id="A0AAW1MDV7"/>